<keyword evidence="1" id="KW-1133">Transmembrane helix</keyword>
<accession>A0A1Y3PBG2</accession>
<sequence>MGEFIFSVMYGGSLIIIGIVVQILLKKMDVDKPKVTDVRDQASPANANLVDEYKYGRRIQT</sequence>
<evidence type="ECO:0000256" key="1">
    <source>
        <dbReference type="SAM" id="Phobius"/>
    </source>
</evidence>
<feature type="transmembrane region" description="Helical" evidence="1">
    <location>
        <begin position="6"/>
        <end position="25"/>
    </location>
</feature>
<name>A0A1Y3PBG2_9BACI</name>
<dbReference type="EMBL" id="LZRT01000121">
    <property type="protein sequence ID" value="OUM84670.1"/>
    <property type="molecule type" value="Genomic_DNA"/>
</dbReference>
<dbReference type="AlphaFoldDB" id="A0A1Y3PBG2"/>
<evidence type="ECO:0000313" key="2">
    <source>
        <dbReference type="EMBL" id="OUM84670.1"/>
    </source>
</evidence>
<dbReference type="Proteomes" id="UP000196475">
    <property type="component" value="Unassembled WGS sequence"/>
</dbReference>
<protein>
    <submittedName>
        <fullName evidence="2">Uncharacterized protein</fullName>
    </submittedName>
</protein>
<proteinExistence type="predicted"/>
<organism evidence="2 3">
    <name type="scientific">Bacillus thermozeamaize</name>
    <dbReference type="NCBI Taxonomy" id="230954"/>
    <lineage>
        <taxon>Bacteria</taxon>
        <taxon>Bacillati</taxon>
        <taxon>Bacillota</taxon>
        <taxon>Bacilli</taxon>
        <taxon>Bacillales</taxon>
        <taxon>Bacillaceae</taxon>
        <taxon>Bacillus</taxon>
    </lineage>
</organism>
<keyword evidence="1" id="KW-0472">Membrane</keyword>
<gene>
    <name evidence="2" type="ORF">BAA01_05900</name>
</gene>
<comment type="caution">
    <text evidence="2">The sequence shown here is derived from an EMBL/GenBank/DDBJ whole genome shotgun (WGS) entry which is preliminary data.</text>
</comment>
<reference evidence="3" key="1">
    <citation type="submission" date="2016-06" db="EMBL/GenBank/DDBJ databases">
        <authorList>
            <person name="Nascimento L."/>
            <person name="Pereira R.V."/>
            <person name="Martins L.F."/>
            <person name="Quaggio R.B."/>
            <person name="Silva A.M."/>
            <person name="Setubal J.C."/>
        </authorList>
    </citation>
    <scope>NUCLEOTIDE SEQUENCE [LARGE SCALE GENOMIC DNA]</scope>
</reference>
<keyword evidence="1" id="KW-0812">Transmembrane</keyword>
<evidence type="ECO:0000313" key="3">
    <source>
        <dbReference type="Proteomes" id="UP000196475"/>
    </source>
</evidence>